<gene>
    <name evidence="2" type="ORF">RIF29_19166</name>
</gene>
<dbReference type="EMBL" id="JAYWIO010000004">
    <property type="protein sequence ID" value="KAK7266520.1"/>
    <property type="molecule type" value="Genomic_DNA"/>
</dbReference>
<dbReference type="AlphaFoldDB" id="A0AAN9F3F1"/>
<organism evidence="2 3">
    <name type="scientific">Crotalaria pallida</name>
    <name type="common">Smooth rattlebox</name>
    <name type="synonym">Crotalaria striata</name>
    <dbReference type="NCBI Taxonomy" id="3830"/>
    <lineage>
        <taxon>Eukaryota</taxon>
        <taxon>Viridiplantae</taxon>
        <taxon>Streptophyta</taxon>
        <taxon>Embryophyta</taxon>
        <taxon>Tracheophyta</taxon>
        <taxon>Spermatophyta</taxon>
        <taxon>Magnoliopsida</taxon>
        <taxon>eudicotyledons</taxon>
        <taxon>Gunneridae</taxon>
        <taxon>Pentapetalae</taxon>
        <taxon>rosids</taxon>
        <taxon>fabids</taxon>
        <taxon>Fabales</taxon>
        <taxon>Fabaceae</taxon>
        <taxon>Papilionoideae</taxon>
        <taxon>50 kb inversion clade</taxon>
        <taxon>genistoids sensu lato</taxon>
        <taxon>core genistoids</taxon>
        <taxon>Crotalarieae</taxon>
        <taxon>Crotalaria</taxon>
    </lineage>
</organism>
<evidence type="ECO:0000256" key="1">
    <source>
        <dbReference type="SAM" id="MobiDB-lite"/>
    </source>
</evidence>
<keyword evidence="3" id="KW-1185">Reference proteome</keyword>
<protein>
    <submittedName>
        <fullName evidence="2">Uncharacterized protein</fullName>
    </submittedName>
</protein>
<dbReference type="Proteomes" id="UP001372338">
    <property type="component" value="Unassembled WGS sequence"/>
</dbReference>
<comment type="caution">
    <text evidence="2">The sequence shown here is derived from an EMBL/GenBank/DDBJ whole genome shotgun (WGS) entry which is preliminary data.</text>
</comment>
<feature type="region of interest" description="Disordered" evidence="1">
    <location>
        <begin position="1"/>
        <end position="65"/>
    </location>
</feature>
<evidence type="ECO:0000313" key="3">
    <source>
        <dbReference type="Proteomes" id="UP001372338"/>
    </source>
</evidence>
<sequence>MVMRSKRSISSKNPKQPLKRMMEAERREEGVEEGDCVDHGGFSDTMGLEGTEERRSGRKGEEVVSFREKKWTEGRRRRSGQLKGLEGRKQLCMKEVKVNIVW</sequence>
<evidence type="ECO:0000313" key="2">
    <source>
        <dbReference type="EMBL" id="KAK7266520.1"/>
    </source>
</evidence>
<accession>A0AAN9F3F1</accession>
<name>A0AAN9F3F1_CROPI</name>
<proteinExistence type="predicted"/>
<feature type="compositionally biased region" description="Basic and acidic residues" evidence="1">
    <location>
        <begin position="20"/>
        <end position="29"/>
    </location>
</feature>
<feature type="compositionally biased region" description="Basic and acidic residues" evidence="1">
    <location>
        <begin position="51"/>
        <end position="65"/>
    </location>
</feature>
<reference evidence="2 3" key="1">
    <citation type="submission" date="2024-01" db="EMBL/GenBank/DDBJ databases">
        <title>The genomes of 5 underutilized Papilionoideae crops provide insights into root nodulation and disease resistanc.</title>
        <authorList>
            <person name="Yuan L."/>
        </authorList>
    </citation>
    <scope>NUCLEOTIDE SEQUENCE [LARGE SCALE GENOMIC DNA]</scope>
    <source>
        <strain evidence="2">ZHUSHIDOU_FW_LH</strain>
        <tissue evidence="2">Leaf</tissue>
    </source>
</reference>